<dbReference type="AlphaFoldDB" id="A0A8D3WFB2"/>
<dbReference type="InterPro" id="IPR046270">
    <property type="entry name" value="DUF6303"/>
</dbReference>
<dbReference type="EMBL" id="CP002475">
    <property type="protein sequence ID" value="ADW03988.1"/>
    <property type="molecule type" value="Genomic_DNA"/>
</dbReference>
<dbReference type="Proteomes" id="UP000002066">
    <property type="component" value="Chromosome"/>
</dbReference>
<accession>A0A8D3WFB2</accession>
<organism evidence="1 2">
    <name type="scientific">Streptomyces pratensis (strain ATCC 33331 / IAF-45CD)</name>
    <dbReference type="NCBI Taxonomy" id="591167"/>
    <lineage>
        <taxon>Bacteria</taxon>
        <taxon>Bacillati</taxon>
        <taxon>Actinomycetota</taxon>
        <taxon>Actinomycetes</taxon>
        <taxon>Kitasatosporales</taxon>
        <taxon>Streptomycetaceae</taxon>
        <taxon>Streptomyces</taxon>
    </lineage>
</organism>
<gene>
    <name evidence="1" type="ordered locus">Sfla_2559</name>
</gene>
<evidence type="ECO:0000313" key="1">
    <source>
        <dbReference type="EMBL" id="ADW03988.1"/>
    </source>
</evidence>
<proteinExistence type="predicted"/>
<dbReference type="OrthoDB" id="4278915at2"/>
<reference evidence="1 2" key="1">
    <citation type="submission" date="2011-01" db="EMBL/GenBank/DDBJ databases">
        <title>Complete sequence of chromosome of Streptomyces flavogriseus ATCC 33331.</title>
        <authorList>
            <consortium name="US DOE Joint Genome Institute"/>
            <person name="Lucas S."/>
            <person name="Copeland A."/>
            <person name="Lapidus A."/>
            <person name="Cheng J.-F."/>
            <person name="Goodwin L."/>
            <person name="Pitluck S."/>
            <person name="Davenport K."/>
            <person name="Detter J.C."/>
            <person name="Han C."/>
            <person name="Tapia R."/>
            <person name="Land M."/>
            <person name="Hauser L."/>
            <person name="Kyrpides N."/>
            <person name="Ivanova N."/>
            <person name="Ovchinnikova G."/>
            <person name="Pagani I."/>
            <person name="Brumm P."/>
            <person name="Mead D."/>
            <person name="Woyke T."/>
        </authorList>
    </citation>
    <scope>NUCLEOTIDE SEQUENCE [LARGE SCALE GENOMIC DNA]</scope>
    <source>
        <strain evidence="2">ATCC 33331 / IAF-45CD</strain>
    </source>
</reference>
<evidence type="ECO:0000313" key="2">
    <source>
        <dbReference type="Proteomes" id="UP000002066"/>
    </source>
</evidence>
<name>A0A8D3WFB2_STRFA</name>
<dbReference type="Pfam" id="PF19820">
    <property type="entry name" value="DUF6303"/>
    <property type="match status" value="1"/>
</dbReference>
<dbReference type="KEGG" id="sfa:Sfla_2559"/>
<sequence length="96" mass="10428">MVLPQARMATGASGTWVLYVLTDAPLLEWPMHDFGRVTPMPTVQERVRALTTLGYAVANGPEWEWNATRHTPAPKHLWAATPVRPITPAVIGGSAA</sequence>
<protein>
    <submittedName>
        <fullName evidence="1">Uncharacterized protein</fullName>
    </submittedName>
</protein>